<dbReference type="AlphaFoldDB" id="A0A0A9C2P4"/>
<reference evidence="1" key="2">
    <citation type="journal article" date="2015" name="Data Brief">
        <title>Shoot transcriptome of the giant reed, Arundo donax.</title>
        <authorList>
            <person name="Barrero R.A."/>
            <person name="Guerrero F.D."/>
            <person name="Moolhuijzen P."/>
            <person name="Goolsby J.A."/>
            <person name="Tidwell J."/>
            <person name="Bellgard S.E."/>
            <person name="Bellgard M.I."/>
        </authorList>
    </citation>
    <scope>NUCLEOTIDE SEQUENCE</scope>
    <source>
        <tissue evidence="1">Shoot tissue taken approximately 20 cm above the soil surface</tissue>
    </source>
</reference>
<accession>A0A0A9C2P4</accession>
<protein>
    <submittedName>
        <fullName evidence="1">Uncharacterized protein</fullName>
    </submittedName>
</protein>
<sequence>MNRSPFKFLICFLLMNHWLSPFFYSEIDPCFEFLIYLLLMNHRLSPFCFGF</sequence>
<organism evidence="1">
    <name type="scientific">Arundo donax</name>
    <name type="common">Giant reed</name>
    <name type="synonym">Donax arundinaceus</name>
    <dbReference type="NCBI Taxonomy" id="35708"/>
    <lineage>
        <taxon>Eukaryota</taxon>
        <taxon>Viridiplantae</taxon>
        <taxon>Streptophyta</taxon>
        <taxon>Embryophyta</taxon>
        <taxon>Tracheophyta</taxon>
        <taxon>Spermatophyta</taxon>
        <taxon>Magnoliopsida</taxon>
        <taxon>Liliopsida</taxon>
        <taxon>Poales</taxon>
        <taxon>Poaceae</taxon>
        <taxon>PACMAD clade</taxon>
        <taxon>Arundinoideae</taxon>
        <taxon>Arundineae</taxon>
        <taxon>Arundo</taxon>
    </lineage>
</organism>
<name>A0A0A9C2P4_ARUDO</name>
<evidence type="ECO:0000313" key="1">
    <source>
        <dbReference type="EMBL" id="JAD68728.1"/>
    </source>
</evidence>
<proteinExistence type="predicted"/>
<reference evidence="1" key="1">
    <citation type="submission" date="2014-09" db="EMBL/GenBank/DDBJ databases">
        <authorList>
            <person name="Magalhaes I.L.F."/>
            <person name="Oliveira U."/>
            <person name="Santos F.R."/>
            <person name="Vidigal T.H.D.A."/>
            <person name="Brescovit A.D."/>
            <person name="Santos A.J."/>
        </authorList>
    </citation>
    <scope>NUCLEOTIDE SEQUENCE</scope>
    <source>
        <tissue evidence="1">Shoot tissue taken approximately 20 cm above the soil surface</tissue>
    </source>
</reference>
<dbReference type="EMBL" id="GBRH01229167">
    <property type="protein sequence ID" value="JAD68728.1"/>
    <property type="molecule type" value="Transcribed_RNA"/>
</dbReference>